<keyword evidence="8" id="KW-0046">Antibiotic resistance</keyword>
<evidence type="ECO:0000256" key="2">
    <source>
        <dbReference type="ARBA" id="ARBA00007822"/>
    </source>
</evidence>
<keyword evidence="6 12" id="KW-1133">Transmembrane helix</keyword>
<gene>
    <name evidence="13" type="ORF">H0264_07880</name>
</gene>
<dbReference type="InterPro" id="IPR045324">
    <property type="entry name" value="Small_multidrug_res"/>
</dbReference>
<dbReference type="GO" id="GO:0005886">
    <property type="term" value="C:plasma membrane"/>
    <property type="evidence" value="ECO:0007669"/>
    <property type="project" value="UniProtKB-SubCell"/>
</dbReference>
<dbReference type="Gene3D" id="1.10.3730.20">
    <property type="match status" value="1"/>
</dbReference>
<dbReference type="AlphaFoldDB" id="A0A7D6ZPH0"/>
<accession>A0A7D6ZPH0</accession>
<feature type="transmembrane region" description="Helical" evidence="12">
    <location>
        <begin position="84"/>
        <end position="104"/>
    </location>
</feature>
<dbReference type="SUPFAM" id="SSF103481">
    <property type="entry name" value="Multidrug resistance efflux transporter EmrE"/>
    <property type="match status" value="1"/>
</dbReference>
<evidence type="ECO:0000256" key="5">
    <source>
        <dbReference type="ARBA" id="ARBA00022692"/>
    </source>
</evidence>
<protein>
    <recommendedName>
        <fullName evidence="10">Multidrug resistance protein Mmr</fullName>
    </recommendedName>
    <alternativeName>
        <fullName evidence="9">Multidrug resistance protein mmr</fullName>
    </alternativeName>
</protein>
<evidence type="ECO:0000313" key="14">
    <source>
        <dbReference type="Proteomes" id="UP000515512"/>
    </source>
</evidence>
<dbReference type="PANTHER" id="PTHR30561">
    <property type="entry name" value="SMR FAMILY PROTON-DEPENDENT DRUG EFFLUX TRANSPORTER SUGE"/>
    <property type="match status" value="1"/>
</dbReference>
<keyword evidence="3" id="KW-0813">Transport</keyword>
<evidence type="ECO:0000256" key="7">
    <source>
        <dbReference type="ARBA" id="ARBA00023136"/>
    </source>
</evidence>
<feature type="transmembrane region" description="Helical" evidence="12">
    <location>
        <begin position="57"/>
        <end position="78"/>
    </location>
</feature>
<keyword evidence="14" id="KW-1185">Reference proteome</keyword>
<evidence type="ECO:0000256" key="12">
    <source>
        <dbReference type="SAM" id="Phobius"/>
    </source>
</evidence>
<organism evidence="13 14">
    <name type="scientific">Nocardia huaxiensis</name>
    <dbReference type="NCBI Taxonomy" id="2755382"/>
    <lineage>
        <taxon>Bacteria</taxon>
        <taxon>Bacillati</taxon>
        <taxon>Actinomycetota</taxon>
        <taxon>Actinomycetes</taxon>
        <taxon>Mycobacteriales</taxon>
        <taxon>Nocardiaceae</taxon>
        <taxon>Nocardia</taxon>
    </lineage>
</organism>
<evidence type="ECO:0000256" key="9">
    <source>
        <dbReference type="ARBA" id="ARBA00071110"/>
    </source>
</evidence>
<comment type="subcellular location">
    <subcellularLocation>
        <location evidence="1 11">Cell membrane</location>
        <topology evidence="1 11">Multi-pass membrane protein</topology>
    </subcellularLocation>
</comment>
<dbReference type="InterPro" id="IPR037185">
    <property type="entry name" value="EmrE-like"/>
</dbReference>
<dbReference type="InterPro" id="IPR000390">
    <property type="entry name" value="Small_drug/metabolite_transptr"/>
</dbReference>
<evidence type="ECO:0000256" key="11">
    <source>
        <dbReference type="RuleBase" id="RU003942"/>
    </source>
</evidence>
<proteinExistence type="inferred from homology"/>
<dbReference type="RefSeq" id="WP_181583356.1">
    <property type="nucleotide sequence ID" value="NZ_CP059399.1"/>
</dbReference>
<dbReference type="GO" id="GO:0046677">
    <property type="term" value="P:response to antibiotic"/>
    <property type="evidence" value="ECO:0007669"/>
    <property type="project" value="UniProtKB-KW"/>
</dbReference>
<keyword evidence="7 12" id="KW-0472">Membrane</keyword>
<evidence type="ECO:0000256" key="10">
    <source>
        <dbReference type="ARBA" id="ARBA00072627"/>
    </source>
</evidence>
<evidence type="ECO:0000313" key="13">
    <source>
        <dbReference type="EMBL" id="QLY32183.1"/>
    </source>
</evidence>
<comment type="similarity">
    <text evidence="2">Belongs to the drug/metabolite transporter (DMT) superfamily. Small multidrug resistance (SMR) (TC 2.A.7.1) family. Mmr subfamily.</text>
</comment>
<name>A0A7D6ZPH0_9NOCA</name>
<evidence type="ECO:0000256" key="4">
    <source>
        <dbReference type="ARBA" id="ARBA00022475"/>
    </source>
</evidence>
<dbReference type="KEGG" id="nhu:H0264_07880"/>
<evidence type="ECO:0000256" key="8">
    <source>
        <dbReference type="ARBA" id="ARBA00023251"/>
    </source>
</evidence>
<dbReference type="FunFam" id="1.10.3730.20:FF:000001">
    <property type="entry name" value="Quaternary ammonium compound resistance transporter SugE"/>
    <property type="match status" value="1"/>
</dbReference>
<evidence type="ECO:0000256" key="6">
    <source>
        <dbReference type="ARBA" id="ARBA00022989"/>
    </source>
</evidence>
<dbReference type="Pfam" id="PF00893">
    <property type="entry name" value="Multi_Drug_Res"/>
    <property type="match status" value="1"/>
</dbReference>
<keyword evidence="5 11" id="KW-0812">Transmembrane</keyword>
<dbReference type="GO" id="GO:0022857">
    <property type="term" value="F:transmembrane transporter activity"/>
    <property type="evidence" value="ECO:0007669"/>
    <property type="project" value="InterPro"/>
</dbReference>
<keyword evidence="4" id="KW-1003">Cell membrane</keyword>
<dbReference type="PANTHER" id="PTHR30561:SF0">
    <property type="entry name" value="GUANIDINIUM EXPORTER"/>
    <property type="match status" value="1"/>
</dbReference>
<feature type="transmembrane region" description="Helical" evidence="12">
    <location>
        <begin position="33"/>
        <end position="50"/>
    </location>
</feature>
<reference evidence="13 14" key="1">
    <citation type="submission" date="2020-07" db="EMBL/GenBank/DDBJ databases">
        <authorList>
            <person name="Zhuang K."/>
            <person name="Ran Y."/>
        </authorList>
    </citation>
    <scope>NUCLEOTIDE SEQUENCE [LARGE SCALE GENOMIC DNA]</scope>
    <source>
        <strain evidence="13 14">WCH-YHL-001</strain>
    </source>
</reference>
<dbReference type="Proteomes" id="UP000515512">
    <property type="component" value="Chromosome"/>
</dbReference>
<dbReference type="EMBL" id="CP059399">
    <property type="protein sequence ID" value="QLY32183.1"/>
    <property type="molecule type" value="Genomic_DNA"/>
</dbReference>
<sequence length="106" mass="11074">MSWVYLLIAVVFEVAFALGTNATKGFTRLWPSVFTLLAAAGGIFTLSLALRTLDVGVGYTIWTGLGSIGTVVLGALIYKEKITVPKLLSFASIIAGAIVLRVAAGV</sequence>
<evidence type="ECO:0000256" key="1">
    <source>
        <dbReference type="ARBA" id="ARBA00004651"/>
    </source>
</evidence>
<evidence type="ECO:0000256" key="3">
    <source>
        <dbReference type="ARBA" id="ARBA00022448"/>
    </source>
</evidence>